<dbReference type="SUPFAM" id="SSF56300">
    <property type="entry name" value="Metallo-dependent phosphatases"/>
    <property type="match status" value="1"/>
</dbReference>
<dbReference type="PANTHER" id="PTHR12849">
    <property type="entry name" value="RNA LARIAT DEBRANCHING ENZYME"/>
    <property type="match status" value="1"/>
</dbReference>
<evidence type="ECO:0000256" key="8">
    <source>
        <dbReference type="ARBA" id="ARBA00019612"/>
    </source>
</evidence>
<feature type="region of interest" description="Disordered" evidence="20">
    <location>
        <begin position="794"/>
        <end position="843"/>
    </location>
</feature>
<name>A0A368GS02_ANCCA</name>
<evidence type="ECO:0000256" key="2">
    <source>
        <dbReference type="ARBA" id="ARBA00001947"/>
    </source>
</evidence>
<comment type="caution">
    <text evidence="22">The sequence shown here is derived from an EMBL/GenBank/DDBJ whole genome shotgun (WGS) entry which is preliminary data.</text>
</comment>
<keyword evidence="12" id="KW-0862">Zinc</keyword>
<feature type="compositionally biased region" description="Basic and acidic residues" evidence="20">
    <location>
        <begin position="266"/>
        <end position="287"/>
    </location>
</feature>
<evidence type="ECO:0000256" key="16">
    <source>
        <dbReference type="ARBA" id="ARBA00023211"/>
    </source>
</evidence>
<organism evidence="22 23">
    <name type="scientific">Ancylostoma caninum</name>
    <name type="common">Dog hookworm</name>
    <dbReference type="NCBI Taxonomy" id="29170"/>
    <lineage>
        <taxon>Eukaryota</taxon>
        <taxon>Metazoa</taxon>
        <taxon>Ecdysozoa</taxon>
        <taxon>Nematoda</taxon>
        <taxon>Chromadorea</taxon>
        <taxon>Rhabditida</taxon>
        <taxon>Rhabditina</taxon>
        <taxon>Rhabditomorpha</taxon>
        <taxon>Strongyloidea</taxon>
        <taxon>Ancylostomatidae</taxon>
        <taxon>Ancylostomatinae</taxon>
        <taxon>Ancylostoma</taxon>
    </lineage>
</organism>
<comment type="function">
    <text evidence="18">Component of the Mediator complex, a coactivator involved in the regulated transcription of nearly all RNA polymerase II-dependent genes. Mediator functions as a bridge to convey information from gene-specific regulatory proteins to the basal RNA polymerase II transcription machinery. Mediator is recruited to promoters by direct interactions with regulatory proteins and serves as a scaffold for the assembly of a functional preinitiation complex with RNA polymerase II and the general transcription factors.</text>
</comment>
<evidence type="ECO:0000256" key="18">
    <source>
        <dbReference type="ARBA" id="ARBA00025687"/>
    </source>
</evidence>
<dbReference type="InterPro" id="IPR004843">
    <property type="entry name" value="Calcineurin-like_PHP"/>
</dbReference>
<evidence type="ECO:0000256" key="4">
    <source>
        <dbReference type="ARBA" id="ARBA00004123"/>
    </source>
</evidence>
<evidence type="ECO:0000256" key="19">
    <source>
        <dbReference type="ARBA" id="ARBA00032012"/>
    </source>
</evidence>
<dbReference type="Pfam" id="PF09637">
    <property type="entry name" value="Med18"/>
    <property type="match status" value="1"/>
</dbReference>
<evidence type="ECO:0000259" key="21">
    <source>
        <dbReference type="SMART" id="SM01124"/>
    </source>
</evidence>
<dbReference type="AlphaFoldDB" id="A0A368GS02"/>
<dbReference type="GO" id="GO:0006357">
    <property type="term" value="P:regulation of transcription by RNA polymerase II"/>
    <property type="evidence" value="ECO:0007669"/>
    <property type="project" value="InterPro"/>
</dbReference>
<keyword evidence="13" id="KW-0408">Iron</keyword>
<evidence type="ECO:0000256" key="7">
    <source>
        <dbReference type="ARBA" id="ARBA00011837"/>
    </source>
</evidence>
<dbReference type="InterPro" id="IPR029052">
    <property type="entry name" value="Metallo-depent_PP-like"/>
</dbReference>
<feature type="compositionally biased region" description="Basic and acidic residues" evidence="20">
    <location>
        <begin position="1"/>
        <end position="10"/>
    </location>
</feature>
<comment type="similarity">
    <text evidence="5">Belongs to the lariat debranching enzyme family.</text>
</comment>
<feature type="region of interest" description="Disordered" evidence="20">
    <location>
        <begin position="1"/>
        <end position="21"/>
    </location>
</feature>
<dbReference type="FunFam" id="2.40.320.10:FF:000013">
    <property type="entry name" value="Mediator of RNA polymerase II transcription subunit 18"/>
    <property type="match status" value="1"/>
</dbReference>
<comment type="cofactor">
    <cofactor evidence="2">
        <name>Zn(2+)</name>
        <dbReference type="ChEBI" id="CHEBI:29105"/>
    </cofactor>
</comment>
<evidence type="ECO:0000256" key="14">
    <source>
        <dbReference type="ARBA" id="ARBA00023015"/>
    </source>
</evidence>
<dbReference type="Gene3D" id="2.40.320.10">
    <property type="entry name" value="Hypothetical Protein Pfu-838710-001"/>
    <property type="match status" value="1"/>
</dbReference>
<evidence type="ECO:0000256" key="20">
    <source>
        <dbReference type="SAM" id="MobiDB-lite"/>
    </source>
</evidence>
<keyword evidence="9" id="KW-0507">mRNA processing</keyword>
<sequence>MMKPRAPDADKGDDEMDGGQASKAALTSMPYQCQELILYGSVFADNLPDLERRLTGLCDPGSTEFHEHDLSFSLRTGTDPDVTIRLRRRFNVDSFNSHQWQFRYIGGPEPDQKCPVIVRKVIDSIAYSHLMMDFVKTLGLRMDYEYIAKGTVWTNGKMKVVLSQIQKTEKAGHYDQANLKRFSDSYLVEMSVCLPDSAEYTAMPFLLYSDFSTCSGCQTVTGFCRSAVAVGGDGKGLGMTDVVGSGNASVSEKEGEASQAVIVGDRTVESMSRSERPEAEPAGRSTDDQQSASECGGGTDVSNLGTRKLRLAVAGCAHGEMDKIYEVLAEIEKSKGYKFDLLICCGDYQAVRNYGDLHHMHVNEKYRSIQTFYKYYSGEKTAPVLTIFVGGNHEASGYLSELPNGGWVAPNIYYMGFANVIRFAGLRIAGLSGIFNGKEFNRGKVLELCTIIVLLTNCRQQGHYERPPYNEHGDVVSSYHVRNLDVWRLKQLRPADADNTNNPIDIMISHDWPAGIVDFGDKDWLLRVKPFFVDDVNSGKLGNPSTMQLLYDMRPRYWFAAHLHVGFAALVPHNTKDGSQGAEPTRFLALDKPIPRRHFIQALELDIADDAEMKLSYDPQWLAILKNTDNFTSISRSNAYLPSAHSSERWDFRPTEEELAAIFKLGDLTIPENFQQTAKPLMEDTPESRKAKPSPYYRNPQSAEFCAWLGISDLNKMLVDKDPSTVGIAHYLMENSADDSEIQIDDEIFGDGEDFALDTRPTPGDLDDFVPPKLTPKTPKDVVDDVLANFVPPKLTPKTPKHPIDDVLDGFSPPKITPKSGSSAKSDDSFVFKRRKVDIPEDD</sequence>
<dbReference type="GO" id="GO:0000398">
    <property type="term" value="P:mRNA splicing, via spliceosome"/>
    <property type="evidence" value="ECO:0007669"/>
    <property type="project" value="TreeGrafter"/>
</dbReference>
<dbReference type="GO" id="GO:0003712">
    <property type="term" value="F:transcription coregulator activity"/>
    <property type="evidence" value="ECO:0007669"/>
    <property type="project" value="InterPro"/>
</dbReference>
<dbReference type="Pfam" id="PF00149">
    <property type="entry name" value="Metallophos"/>
    <property type="match status" value="1"/>
</dbReference>
<keyword evidence="11" id="KW-0378">Hydrolase</keyword>
<dbReference type="STRING" id="29170.A0A368GS02"/>
<feature type="domain" description="Lariat debranching enzyme C-terminal" evidence="21">
    <location>
        <begin position="571"/>
        <end position="715"/>
    </location>
</feature>
<keyword evidence="10" id="KW-0479">Metal-binding</keyword>
<evidence type="ECO:0000256" key="10">
    <source>
        <dbReference type="ARBA" id="ARBA00022723"/>
    </source>
</evidence>
<dbReference type="GO" id="GO:0008419">
    <property type="term" value="F:RNA lariat debranching enzyme activity"/>
    <property type="evidence" value="ECO:0007669"/>
    <property type="project" value="TreeGrafter"/>
</dbReference>
<dbReference type="CDD" id="cd00844">
    <property type="entry name" value="MPP_Dbr1_N"/>
    <property type="match status" value="1"/>
</dbReference>
<protein>
    <recommendedName>
        <fullName evidence="8">Mediator of RNA polymerase II transcription subunit 18</fullName>
    </recommendedName>
    <alternativeName>
        <fullName evidence="19">Mediator complex subunit 18</fullName>
    </alternativeName>
</protein>
<keyword evidence="14" id="KW-0805">Transcription regulation</keyword>
<evidence type="ECO:0000256" key="6">
    <source>
        <dbReference type="ARBA" id="ARBA00009814"/>
    </source>
</evidence>
<evidence type="ECO:0000256" key="12">
    <source>
        <dbReference type="ARBA" id="ARBA00022833"/>
    </source>
</evidence>
<evidence type="ECO:0000256" key="3">
    <source>
        <dbReference type="ARBA" id="ARBA00001954"/>
    </source>
</evidence>
<evidence type="ECO:0000313" key="22">
    <source>
        <dbReference type="EMBL" id="RCN47143.1"/>
    </source>
</evidence>
<dbReference type="SMART" id="SM01124">
    <property type="entry name" value="DBR1"/>
    <property type="match status" value="1"/>
</dbReference>
<comment type="cofactor">
    <cofactor evidence="1">
        <name>Mn(2+)</name>
        <dbReference type="ChEBI" id="CHEBI:29035"/>
    </cofactor>
</comment>
<accession>A0A368GS02</accession>
<reference evidence="22 23" key="1">
    <citation type="submission" date="2014-10" db="EMBL/GenBank/DDBJ databases">
        <title>Draft genome of the hookworm Ancylostoma caninum.</title>
        <authorList>
            <person name="Mitreva M."/>
        </authorList>
    </citation>
    <scope>NUCLEOTIDE SEQUENCE [LARGE SCALE GENOMIC DNA]</scope>
    <source>
        <strain evidence="22 23">Baltimore</strain>
    </source>
</reference>
<evidence type="ECO:0000256" key="5">
    <source>
        <dbReference type="ARBA" id="ARBA00006045"/>
    </source>
</evidence>
<evidence type="ECO:0000256" key="1">
    <source>
        <dbReference type="ARBA" id="ARBA00001936"/>
    </source>
</evidence>
<evidence type="ECO:0000256" key="17">
    <source>
        <dbReference type="ARBA" id="ARBA00023242"/>
    </source>
</evidence>
<dbReference type="InterPro" id="IPR041816">
    <property type="entry name" value="Dbr1_N"/>
</dbReference>
<dbReference type="EMBL" id="JOJR01000066">
    <property type="protein sequence ID" value="RCN47143.1"/>
    <property type="molecule type" value="Genomic_DNA"/>
</dbReference>
<dbReference type="PANTHER" id="PTHR12849:SF0">
    <property type="entry name" value="LARIAT DEBRANCHING ENZYME"/>
    <property type="match status" value="1"/>
</dbReference>
<evidence type="ECO:0000313" key="23">
    <source>
        <dbReference type="Proteomes" id="UP000252519"/>
    </source>
</evidence>
<keyword evidence="15" id="KW-0804">Transcription</keyword>
<dbReference type="Proteomes" id="UP000252519">
    <property type="component" value="Unassembled WGS sequence"/>
</dbReference>
<proteinExistence type="inferred from homology"/>
<evidence type="ECO:0000256" key="15">
    <source>
        <dbReference type="ARBA" id="ARBA00023163"/>
    </source>
</evidence>
<keyword evidence="17" id="KW-0539">Nucleus</keyword>
<comment type="similarity">
    <text evidence="6">Belongs to the Mediator complex subunit 18 family.</text>
</comment>
<comment type="subcellular location">
    <subcellularLocation>
        <location evidence="4">Nucleus</location>
    </subcellularLocation>
</comment>
<dbReference type="Pfam" id="PF05011">
    <property type="entry name" value="DBR1"/>
    <property type="match status" value="1"/>
</dbReference>
<comment type="cofactor">
    <cofactor evidence="3">
        <name>Fe(2+)</name>
        <dbReference type="ChEBI" id="CHEBI:29033"/>
    </cofactor>
</comment>
<evidence type="ECO:0000256" key="11">
    <source>
        <dbReference type="ARBA" id="ARBA00022801"/>
    </source>
</evidence>
<dbReference type="OrthoDB" id="407609at2759"/>
<evidence type="ECO:0000256" key="9">
    <source>
        <dbReference type="ARBA" id="ARBA00022664"/>
    </source>
</evidence>
<dbReference type="InterPro" id="IPR019095">
    <property type="entry name" value="Mediator_Med18"/>
</dbReference>
<dbReference type="InterPro" id="IPR007708">
    <property type="entry name" value="DBR1_C"/>
</dbReference>
<feature type="region of interest" description="Disordered" evidence="20">
    <location>
        <begin position="246"/>
        <end position="299"/>
    </location>
</feature>
<keyword evidence="23" id="KW-1185">Reference proteome</keyword>
<dbReference type="GO" id="GO:0046872">
    <property type="term" value="F:metal ion binding"/>
    <property type="evidence" value="ECO:0007669"/>
    <property type="project" value="UniProtKB-KW"/>
</dbReference>
<evidence type="ECO:0000256" key="13">
    <source>
        <dbReference type="ARBA" id="ARBA00023004"/>
    </source>
</evidence>
<dbReference type="GO" id="GO:0016592">
    <property type="term" value="C:mediator complex"/>
    <property type="evidence" value="ECO:0007669"/>
    <property type="project" value="InterPro"/>
</dbReference>
<gene>
    <name evidence="22" type="ORF">ANCCAN_06720</name>
</gene>
<comment type="subunit">
    <text evidence="7">Component of the Mediator complex.</text>
</comment>
<keyword evidence="16" id="KW-0464">Manganese</keyword>